<feature type="compositionally biased region" description="Basic and acidic residues" evidence="1">
    <location>
        <begin position="631"/>
        <end position="644"/>
    </location>
</feature>
<name>A0A8H5TVA4_FUSHE</name>
<evidence type="ECO:0000313" key="2">
    <source>
        <dbReference type="EMBL" id="KAF5676302.1"/>
    </source>
</evidence>
<proteinExistence type="predicted"/>
<feature type="compositionally biased region" description="Basic and acidic residues" evidence="1">
    <location>
        <begin position="960"/>
        <end position="986"/>
    </location>
</feature>
<feature type="region of interest" description="Disordered" evidence="1">
    <location>
        <begin position="886"/>
        <end position="944"/>
    </location>
</feature>
<protein>
    <submittedName>
        <fullName evidence="2">Uncharacterized protein</fullName>
    </submittedName>
</protein>
<feature type="region of interest" description="Disordered" evidence="1">
    <location>
        <begin position="325"/>
        <end position="398"/>
    </location>
</feature>
<feature type="compositionally biased region" description="Basic and acidic residues" evidence="1">
    <location>
        <begin position="603"/>
        <end position="616"/>
    </location>
</feature>
<feature type="region of interest" description="Disordered" evidence="1">
    <location>
        <begin position="33"/>
        <end position="101"/>
    </location>
</feature>
<feature type="compositionally biased region" description="Polar residues" evidence="1">
    <location>
        <begin position="705"/>
        <end position="718"/>
    </location>
</feature>
<feature type="compositionally biased region" description="Polar residues" evidence="1">
    <location>
        <begin position="341"/>
        <end position="358"/>
    </location>
</feature>
<feature type="region of interest" description="Disordered" evidence="1">
    <location>
        <begin position="660"/>
        <end position="718"/>
    </location>
</feature>
<gene>
    <name evidence="2" type="ORF">FHETE_2182</name>
</gene>
<feature type="compositionally biased region" description="Basic and acidic residues" evidence="1">
    <location>
        <begin position="331"/>
        <end position="340"/>
    </location>
</feature>
<evidence type="ECO:0000256" key="1">
    <source>
        <dbReference type="SAM" id="MobiDB-lite"/>
    </source>
</evidence>
<accession>A0A8H5TVA4</accession>
<dbReference type="EMBL" id="JAAGWQ010000034">
    <property type="protein sequence ID" value="KAF5676302.1"/>
    <property type="molecule type" value="Genomic_DNA"/>
</dbReference>
<feature type="compositionally biased region" description="Polar residues" evidence="1">
    <location>
        <begin position="663"/>
        <end position="698"/>
    </location>
</feature>
<sequence>MPSLNPMTILCCCGFQSRRGDDLASATRAVALQPIPLSDQPPEEEPQEPKKKPQHSLVGLSDIDWAVPVHDSSPGSGSIIHQPTEDADSDSNQDQLQVTKKSSTVFDTMRNKIIRSMALNNENDQPSLLSVGNSEEDIARRAELRRIMHQRIRTELESDEPDEHVENKPPDSSRCISSVVELALPNSGPRDAIEFGVDSAVSRGLQSARLGTDQDSEPPKVTTVKSERCYSGMPEVFSEDDASREGMGVSRSAVTHLSLNEDVDFAHSKKSFQLSNSAGRLDRILGPDSSFNSYHASSGDDQSALGVWLIAQGLRSRDNSTLFFDEGEEIGVPKETEPTEQKLSVSNKEDMNPTSDSYEVSEKEAQPTTLNTSDKIESQPRSRSNTTNDYNDTHVSSGELAWGPAVTTLLNSFTDNTHSSDPSKSQSSPGRSQQNVYRLDPKDLESMELSPFRWPSQASFQDQADAGEQSLEQFTSMFQSRPHSVGNVHTIQSLAQVAYDPVPLAQSGSASIVQCEAEIEKTSRRFSDVLASDKPEKKVITRFREELPRSTNQPVFHRSFRNRMHLTVPSHFGTKSEGYGYRQSEGKPKLSQPQDCLFITQERTEHRGRRVGDRSNRLSNLSIRPHMNRPPSEEYRKPSLERQESATNLWQRAIRLEAEGRRSSSFQLSTPNADQRNPSSSRSLNGTDPIQNGTSSVSDLRREVSQLTPTTDEISSPSNSKWLIERWVSQMRPKTTQAADTLRSVLSDPLIGPPKSWSKFPSHNREERNKNVTSRDRVSPLDFAVKHVSSEGQILWATDILPGEENARTRTLTRSFTINFGEFFKSKVSLIRPLKGLRHRRSQASVARHANISPAHMEYPEMGIRPSEPGYTELQALGREINNMKGKTHQDTSKSELPKQQSSRSLGDRVVALMHEAMGQRQAKNDETPRPTERAIRPPTPSLMWDSITATDVFITPKSHFSDDAMNGREKSSVEVDHPEAEENGA</sequence>
<dbReference type="AlphaFoldDB" id="A0A8H5TVA4"/>
<dbReference type="OrthoDB" id="3437384at2759"/>
<reference evidence="2 3" key="1">
    <citation type="submission" date="2020-05" db="EMBL/GenBank/DDBJ databases">
        <title>Identification and distribution of gene clusters putatively required for synthesis of sphingolipid metabolism inhibitors in phylogenetically diverse species of the filamentous fungus Fusarium.</title>
        <authorList>
            <person name="Kim H.-S."/>
            <person name="Busman M."/>
            <person name="Brown D.W."/>
            <person name="Divon H."/>
            <person name="Uhlig S."/>
            <person name="Proctor R.H."/>
        </authorList>
    </citation>
    <scope>NUCLEOTIDE SEQUENCE [LARGE SCALE GENOMIC DNA]</scope>
    <source>
        <strain evidence="2 3">NRRL 20693</strain>
    </source>
</reference>
<organism evidence="2 3">
    <name type="scientific">Fusarium heterosporum</name>
    <dbReference type="NCBI Taxonomy" id="42747"/>
    <lineage>
        <taxon>Eukaryota</taxon>
        <taxon>Fungi</taxon>
        <taxon>Dikarya</taxon>
        <taxon>Ascomycota</taxon>
        <taxon>Pezizomycotina</taxon>
        <taxon>Sordariomycetes</taxon>
        <taxon>Hypocreomycetidae</taxon>
        <taxon>Hypocreales</taxon>
        <taxon>Nectriaceae</taxon>
        <taxon>Fusarium</taxon>
        <taxon>Fusarium heterosporum species complex</taxon>
    </lineage>
</organism>
<evidence type="ECO:0000313" key="3">
    <source>
        <dbReference type="Proteomes" id="UP000567885"/>
    </source>
</evidence>
<feature type="region of interest" description="Disordered" evidence="1">
    <location>
        <begin position="412"/>
        <end position="436"/>
    </location>
</feature>
<feature type="compositionally biased region" description="Polar residues" evidence="1">
    <location>
        <begin position="92"/>
        <end position="101"/>
    </location>
</feature>
<feature type="compositionally biased region" description="Basic and acidic residues" evidence="1">
    <location>
        <begin position="888"/>
        <end position="897"/>
    </location>
</feature>
<feature type="compositionally biased region" description="Low complexity" evidence="1">
    <location>
        <begin position="419"/>
        <end position="434"/>
    </location>
</feature>
<feature type="region of interest" description="Disordered" evidence="1">
    <location>
        <begin position="959"/>
        <end position="986"/>
    </location>
</feature>
<comment type="caution">
    <text evidence="2">The sequence shown here is derived from an EMBL/GenBank/DDBJ whole genome shotgun (WGS) entry which is preliminary data.</text>
</comment>
<feature type="compositionally biased region" description="Basic and acidic residues" evidence="1">
    <location>
        <begin position="923"/>
        <end position="936"/>
    </location>
</feature>
<keyword evidence="3" id="KW-1185">Reference proteome</keyword>
<feature type="compositionally biased region" description="Polar residues" evidence="1">
    <location>
        <begin position="381"/>
        <end position="396"/>
    </location>
</feature>
<dbReference type="Proteomes" id="UP000567885">
    <property type="component" value="Unassembled WGS sequence"/>
</dbReference>
<feature type="region of interest" description="Disordered" evidence="1">
    <location>
        <begin position="603"/>
        <end position="644"/>
    </location>
</feature>